<dbReference type="PANTHER" id="PTHR43537:SF5">
    <property type="entry name" value="UXU OPERON TRANSCRIPTIONAL REGULATOR"/>
    <property type="match status" value="1"/>
</dbReference>
<dbReference type="InterPro" id="IPR036388">
    <property type="entry name" value="WH-like_DNA-bd_sf"/>
</dbReference>
<keyword evidence="2" id="KW-0238">DNA-binding</keyword>
<dbReference type="InterPro" id="IPR011711">
    <property type="entry name" value="GntR_C"/>
</dbReference>
<sequence>MGKLDIKPIKNKKAYFQIIETLIDLIINGQLEYGEKLYNEAELMEILNVSRPTLREALRVMEFLNIVTVAPRKGIVINNPKDNKEYFPLIYILTFEKTSNKSLFELRKAIELEMVKFAALRGTEDDFIKLKNILDEMNKLPKDDIKNFTKLDHAFHMAILSCAKNKLCYKLMQTLSTLIYDLLEKINGMLSYKEKENALYKHNLIYKAILSRDEKKAREILEEHLNHAYGIIENL</sequence>
<dbReference type="Pfam" id="PF00392">
    <property type="entry name" value="GntR"/>
    <property type="match status" value="1"/>
</dbReference>
<proteinExistence type="predicted"/>
<dbReference type="PROSITE" id="PS50949">
    <property type="entry name" value="HTH_GNTR"/>
    <property type="match status" value="1"/>
</dbReference>
<dbReference type="InterPro" id="IPR000524">
    <property type="entry name" value="Tscrpt_reg_HTH_GntR"/>
</dbReference>
<organism evidence="5 6">
    <name type="scientific">Crassaminicella thermophila</name>
    <dbReference type="NCBI Taxonomy" id="2599308"/>
    <lineage>
        <taxon>Bacteria</taxon>
        <taxon>Bacillati</taxon>
        <taxon>Bacillota</taxon>
        <taxon>Clostridia</taxon>
        <taxon>Eubacteriales</taxon>
        <taxon>Clostridiaceae</taxon>
        <taxon>Crassaminicella</taxon>
    </lineage>
</organism>
<dbReference type="KEGG" id="crs:FQB35_11590"/>
<dbReference type="GO" id="GO:0003677">
    <property type="term" value="F:DNA binding"/>
    <property type="evidence" value="ECO:0007669"/>
    <property type="project" value="UniProtKB-KW"/>
</dbReference>
<evidence type="ECO:0000313" key="6">
    <source>
        <dbReference type="Proteomes" id="UP000324646"/>
    </source>
</evidence>
<dbReference type="SMART" id="SM00895">
    <property type="entry name" value="FCD"/>
    <property type="match status" value="1"/>
</dbReference>
<dbReference type="Gene3D" id="1.20.120.530">
    <property type="entry name" value="GntR ligand-binding domain-like"/>
    <property type="match status" value="1"/>
</dbReference>
<dbReference type="InterPro" id="IPR008920">
    <property type="entry name" value="TF_FadR/GntR_C"/>
</dbReference>
<dbReference type="SUPFAM" id="SSF48008">
    <property type="entry name" value="GntR ligand-binding domain-like"/>
    <property type="match status" value="1"/>
</dbReference>
<keyword evidence="3" id="KW-0804">Transcription</keyword>
<evidence type="ECO:0000313" key="5">
    <source>
        <dbReference type="EMBL" id="QEK12914.1"/>
    </source>
</evidence>
<dbReference type="AlphaFoldDB" id="A0A5C0SHL6"/>
<dbReference type="SUPFAM" id="SSF46785">
    <property type="entry name" value="Winged helix' DNA-binding domain"/>
    <property type="match status" value="1"/>
</dbReference>
<protein>
    <submittedName>
        <fullName evidence="5">FadR family transcriptional regulator</fullName>
    </submittedName>
</protein>
<dbReference type="InterPro" id="IPR036390">
    <property type="entry name" value="WH_DNA-bd_sf"/>
</dbReference>
<keyword evidence="1" id="KW-0805">Transcription regulation</keyword>
<feature type="domain" description="HTH gntR-type" evidence="4">
    <location>
        <begin position="12"/>
        <end position="80"/>
    </location>
</feature>
<dbReference type="EMBL" id="CP042243">
    <property type="protein sequence ID" value="QEK12914.1"/>
    <property type="molecule type" value="Genomic_DNA"/>
</dbReference>
<reference evidence="5 6" key="1">
    <citation type="submission" date="2019-07" db="EMBL/GenBank/DDBJ databases">
        <title>Complete genome of Crassaminicella thermophila SY095.</title>
        <authorList>
            <person name="Li X."/>
        </authorList>
    </citation>
    <scope>NUCLEOTIDE SEQUENCE [LARGE SCALE GENOMIC DNA]</scope>
    <source>
        <strain evidence="5 6">SY095</strain>
    </source>
</reference>
<gene>
    <name evidence="5" type="ORF">FQB35_11590</name>
</gene>
<dbReference type="CDD" id="cd07377">
    <property type="entry name" value="WHTH_GntR"/>
    <property type="match status" value="1"/>
</dbReference>
<dbReference type="RefSeq" id="WP_148810050.1">
    <property type="nucleotide sequence ID" value="NZ_CP042243.1"/>
</dbReference>
<dbReference type="GO" id="GO:0003700">
    <property type="term" value="F:DNA-binding transcription factor activity"/>
    <property type="evidence" value="ECO:0007669"/>
    <property type="project" value="InterPro"/>
</dbReference>
<evidence type="ECO:0000256" key="2">
    <source>
        <dbReference type="ARBA" id="ARBA00023125"/>
    </source>
</evidence>
<evidence type="ECO:0000256" key="3">
    <source>
        <dbReference type="ARBA" id="ARBA00023163"/>
    </source>
</evidence>
<dbReference type="PANTHER" id="PTHR43537">
    <property type="entry name" value="TRANSCRIPTIONAL REGULATOR, GNTR FAMILY"/>
    <property type="match status" value="1"/>
</dbReference>
<dbReference type="OrthoDB" id="9799482at2"/>
<evidence type="ECO:0000259" key="4">
    <source>
        <dbReference type="PROSITE" id="PS50949"/>
    </source>
</evidence>
<dbReference type="Proteomes" id="UP000324646">
    <property type="component" value="Chromosome"/>
</dbReference>
<dbReference type="SMART" id="SM00345">
    <property type="entry name" value="HTH_GNTR"/>
    <property type="match status" value="1"/>
</dbReference>
<dbReference type="Gene3D" id="1.10.10.10">
    <property type="entry name" value="Winged helix-like DNA-binding domain superfamily/Winged helix DNA-binding domain"/>
    <property type="match status" value="1"/>
</dbReference>
<keyword evidence="6" id="KW-1185">Reference proteome</keyword>
<dbReference type="Pfam" id="PF07729">
    <property type="entry name" value="FCD"/>
    <property type="match status" value="1"/>
</dbReference>
<evidence type="ECO:0000256" key="1">
    <source>
        <dbReference type="ARBA" id="ARBA00023015"/>
    </source>
</evidence>
<name>A0A5C0SHL6_CRATE</name>
<accession>A0A5C0SHL6</accession>